<reference evidence="2" key="1">
    <citation type="submission" date="2022-08" db="UniProtKB">
        <authorList>
            <consortium name="EnsemblMetazoa"/>
        </authorList>
    </citation>
    <scope>IDENTIFICATION</scope>
    <source>
        <strain evidence="2">05x7-T-G4-1.051#20</strain>
    </source>
</reference>
<dbReference type="Pfam" id="PF03645">
    <property type="entry name" value="Tctex-1"/>
    <property type="match status" value="1"/>
</dbReference>
<evidence type="ECO:0008006" key="4">
    <source>
        <dbReference type="Google" id="ProtNLM"/>
    </source>
</evidence>
<dbReference type="GO" id="GO:0005737">
    <property type="term" value="C:cytoplasm"/>
    <property type="evidence" value="ECO:0007669"/>
    <property type="project" value="TreeGrafter"/>
</dbReference>
<dbReference type="AlphaFoldDB" id="A0A8W8N8R0"/>
<evidence type="ECO:0000256" key="1">
    <source>
        <dbReference type="ARBA" id="ARBA00005361"/>
    </source>
</evidence>
<accession>A0A8W8N8R0</accession>
<proteinExistence type="inferred from homology"/>
<dbReference type="InterPro" id="IPR005334">
    <property type="entry name" value="Tctex-1-like"/>
</dbReference>
<dbReference type="GO" id="GO:0007018">
    <property type="term" value="P:microtubule-based movement"/>
    <property type="evidence" value="ECO:0007669"/>
    <property type="project" value="TreeGrafter"/>
</dbReference>
<sequence>MTRELPEREFLKYHRIQEVDRAMTGRDLGAKVSSLFDVVALHRPLKNAGSSVISYACDPRHDEDVGLHRAKKVYYENTYQLDPPSKFRADKVRPIIEQVLQVNLEGMKYDPIECSYLSKKLSDEIKHRVKELNFKRYKLVCTVTIGQMHDQGVQIGSRYLWDADRDNFAAASFHNRHIFADGSVYALYYE</sequence>
<name>A0A8W8N8R0_MAGGI</name>
<dbReference type="GO" id="GO:0005868">
    <property type="term" value="C:cytoplasmic dynein complex"/>
    <property type="evidence" value="ECO:0007669"/>
    <property type="project" value="TreeGrafter"/>
</dbReference>
<comment type="similarity">
    <text evidence="1">Belongs to the dynein light chain Tctex-type family.</text>
</comment>
<dbReference type="PANTHER" id="PTHR21255:SF65">
    <property type="entry name" value="TCTEX1 DOMAIN-CONTAINING PROTEIN 2"/>
    <property type="match status" value="1"/>
</dbReference>
<dbReference type="PANTHER" id="PTHR21255">
    <property type="entry name" value="T-COMPLEX-ASSOCIATED-TESTIS-EXPRESSED 1/ DYNEIN LIGHT CHAIN"/>
    <property type="match status" value="1"/>
</dbReference>
<evidence type="ECO:0000313" key="2">
    <source>
        <dbReference type="EnsemblMetazoa" id="G5108.1:cds"/>
    </source>
</evidence>
<protein>
    <recommendedName>
        <fullName evidence="4">Tctex1 domain-containing protein 1</fullName>
    </recommendedName>
</protein>
<dbReference type="CDD" id="cd21451">
    <property type="entry name" value="DLC-like_TCTEX1D"/>
    <property type="match status" value="1"/>
</dbReference>
<evidence type="ECO:0000313" key="3">
    <source>
        <dbReference type="Proteomes" id="UP000005408"/>
    </source>
</evidence>
<dbReference type="GO" id="GO:0045505">
    <property type="term" value="F:dynein intermediate chain binding"/>
    <property type="evidence" value="ECO:0007669"/>
    <property type="project" value="TreeGrafter"/>
</dbReference>
<dbReference type="InterPro" id="IPR038586">
    <property type="entry name" value="Tctex-1-like_sf"/>
</dbReference>
<organism evidence="2 3">
    <name type="scientific">Magallana gigas</name>
    <name type="common">Pacific oyster</name>
    <name type="synonym">Crassostrea gigas</name>
    <dbReference type="NCBI Taxonomy" id="29159"/>
    <lineage>
        <taxon>Eukaryota</taxon>
        <taxon>Metazoa</taxon>
        <taxon>Spiralia</taxon>
        <taxon>Lophotrochozoa</taxon>
        <taxon>Mollusca</taxon>
        <taxon>Bivalvia</taxon>
        <taxon>Autobranchia</taxon>
        <taxon>Pteriomorphia</taxon>
        <taxon>Ostreida</taxon>
        <taxon>Ostreoidea</taxon>
        <taxon>Ostreidae</taxon>
        <taxon>Magallana</taxon>
    </lineage>
</organism>
<dbReference type="Gene3D" id="3.30.1140.40">
    <property type="entry name" value="Tctex-1"/>
    <property type="match status" value="1"/>
</dbReference>
<keyword evidence="3" id="KW-1185">Reference proteome</keyword>
<dbReference type="Proteomes" id="UP000005408">
    <property type="component" value="Unassembled WGS sequence"/>
</dbReference>
<dbReference type="EnsemblMetazoa" id="G5108.1">
    <property type="protein sequence ID" value="G5108.1:cds"/>
    <property type="gene ID" value="G5108"/>
</dbReference>